<protein>
    <submittedName>
        <fullName evidence="3">Unannotated protein</fullName>
    </submittedName>
</protein>
<evidence type="ECO:0000313" key="3">
    <source>
        <dbReference type="EMBL" id="CAB4668058.1"/>
    </source>
</evidence>
<dbReference type="InterPro" id="IPR015421">
    <property type="entry name" value="PyrdxlP-dep_Trfase_major"/>
</dbReference>
<name>A0A6J6M4X9_9ZZZZ</name>
<dbReference type="EMBL" id="CAEZWO010000121">
    <property type="protein sequence ID" value="CAB4668058.1"/>
    <property type="molecule type" value="Genomic_DNA"/>
</dbReference>
<dbReference type="PANTHER" id="PTHR32328">
    <property type="entry name" value="L-SERYL-TRNA(SEC) SELENIUM TRANSFERASE"/>
    <property type="match status" value="1"/>
</dbReference>
<dbReference type="InterPro" id="IPR018319">
    <property type="entry name" value="SelA-like"/>
</dbReference>
<dbReference type="Gene3D" id="3.40.640.10">
    <property type="entry name" value="Type I PLP-dependent aspartate aminotransferase-like (Major domain)"/>
    <property type="match status" value="1"/>
</dbReference>
<keyword evidence="2" id="KW-0663">Pyridoxal phosphate</keyword>
<dbReference type="GO" id="GO:0004125">
    <property type="term" value="F:L-seryl-tRNA(Sec) selenium transferase activity"/>
    <property type="evidence" value="ECO:0007669"/>
    <property type="project" value="TreeGrafter"/>
</dbReference>
<dbReference type="Pfam" id="PF03841">
    <property type="entry name" value="SelA"/>
    <property type="match status" value="1"/>
</dbReference>
<proteinExistence type="predicted"/>
<evidence type="ECO:0000256" key="1">
    <source>
        <dbReference type="ARBA" id="ARBA00001933"/>
    </source>
</evidence>
<dbReference type="InterPro" id="IPR015424">
    <property type="entry name" value="PyrdxlP-dep_Trfase"/>
</dbReference>
<organism evidence="3">
    <name type="scientific">freshwater metagenome</name>
    <dbReference type="NCBI Taxonomy" id="449393"/>
    <lineage>
        <taxon>unclassified sequences</taxon>
        <taxon>metagenomes</taxon>
        <taxon>ecological metagenomes</taxon>
    </lineage>
</organism>
<evidence type="ECO:0000256" key="2">
    <source>
        <dbReference type="ARBA" id="ARBA00022898"/>
    </source>
</evidence>
<accession>A0A6J6M4X9</accession>
<gene>
    <name evidence="3" type="ORF">UFOPK2254_01116</name>
</gene>
<reference evidence="3" key="1">
    <citation type="submission" date="2020-05" db="EMBL/GenBank/DDBJ databases">
        <authorList>
            <person name="Chiriac C."/>
            <person name="Salcher M."/>
            <person name="Ghai R."/>
            <person name="Kavagutti S V."/>
        </authorList>
    </citation>
    <scope>NUCLEOTIDE SEQUENCE</scope>
</reference>
<comment type="cofactor">
    <cofactor evidence="1">
        <name>pyridoxal 5'-phosphate</name>
        <dbReference type="ChEBI" id="CHEBI:597326"/>
    </cofactor>
</comment>
<sequence length="373" mass="40376">MGFYEDLGVPTRINAAAYYTALGGSIMAPEVIAAMNNASRSFISMHELQLKAGQKIAKLTQNEGAYITTGAAASIVLSILAFRTKGDIHEIQRIIDGKGAPSEVIVQTGHRIPYDPAIRLAGSTIVTVGNAVQTFEYELESAINENTTCIFFVAGAHLATPTLPLETVVRIAGKYKVPVVVDAAAQLPPLSNLWHFTKNAGADLVIFSGGKTFKGPQSTGLILGKSEWIEAIRANGSPFQRFARAFKVGKEEIAGITTAVERYVNHDHAAEFKSWEKVIDAWVAALSPISQLKVLREELNEAGQPIPRVAIHFPNHTALEVIAELQKLHPIVEVVHDFRNIIWLSADGLQEGEESVVLTQVKLALAKLGFKAP</sequence>
<dbReference type="PANTHER" id="PTHR32328:SF0">
    <property type="entry name" value="L-SERYL-TRNA(SEC) SELENIUM TRANSFERASE"/>
    <property type="match status" value="1"/>
</dbReference>
<dbReference type="SUPFAM" id="SSF53383">
    <property type="entry name" value="PLP-dependent transferases"/>
    <property type="match status" value="1"/>
</dbReference>
<dbReference type="AlphaFoldDB" id="A0A6J6M4X9"/>